<name>A0ACC2ID75_9PLEO</name>
<organism evidence="1 2">
    <name type="scientific">Boeremia exigua</name>
    <dbReference type="NCBI Taxonomy" id="749465"/>
    <lineage>
        <taxon>Eukaryota</taxon>
        <taxon>Fungi</taxon>
        <taxon>Dikarya</taxon>
        <taxon>Ascomycota</taxon>
        <taxon>Pezizomycotina</taxon>
        <taxon>Dothideomycetes</taxon>
        <taxon>Pleosporomycetidae</taxon>
        <taxon>Pleosporales</taxon>
        <taxon>Pleosporineae</taxon>
        <taxon>Didymellaceae</taxon>
        <taxon>Boeremia</taxon>
    </lineage>
</organism>
<dbReference type="Proteomes" id="UP001153331">
    <property type="component" value="Unassembled WGS sequence"/>
</dbReference>
<keyword evidence="2" id="KW-1185">Reference proteome</keyword>
<comment type="caution">
    <text evidence="1">The sequence shown here is derived from an EMBL/GenBank/DDBJ whole genome shotgun (WGS) entry which is preliminary data.</text>
</comment>
<evidence type="ECO:0000313" key="2">
    <source>
        <dbReference type="Proteomes" id="UP001153331"/>
    </source>
</evidence>
<proteinExistence type="predicted"/>
<accession>A0ACC2ID75</accession>
<evidence type="ECO:0000313" key="1">
    <source>
        <dbReference type="EMBL" id="KAJ8113108.1"/>
    </source>
</evidence>
<sequence length="676" mass="73942">MMWDYRDDHKPAGPEERDDLMLDGVGGRAAWKMQVSGVRLTNFDQFWPVSAFANSTRWIMAEAIGLVASVIQVASTGLQLSKTLYLYADGVATSDRRIKDIAREIQLTSLVIQELGDVFGNDETEKLVSSNAVNTARQTMEECSNIFVEIEATLKKSNKNVLGRLLLPFRDAKIELLRNHIDKLKKLRQRQEIQQLLERRDDSTKRYEQSLRNFNTSTESTLADDDVIVSPSLESTTLGDNRVAAAAMSSSITITTLGSCIQHVRSLLKDIETLQETLINGTMGDDHSLHHETVLGSYLRARTTLDHVLCGSKETHEQARDQLNAPHHSLPAPGPFLASTASTNPGIAGALPVDVAERKRRSSRLTQRRCRRQLSNRLKGQDCCVATGSRLSKLNPLNSASPASVVDLLRSGTANLPSNTMTAQGSASHSSVSFYDVEHDSNQAASLVLRSGEIDANDLELELDLALDLGLDHDTGVMDARYGNNATTREVYPVHREVQAVEIDFGDLGAENSDPEAEYEEDDYERIGLPADLATTTGIDVSPRAALPEDELYMEMMEGLAGATSSDESEYSDSESSTRINKEIAAVGSKIRSSEVPGVGQVEFDDGSDGVNNVNNGLSDIKDQSDGYLEVDTTSKDSEMEEAATGRAPSDTAAGNVLGRDSRVDKILREWTTLFN</sequence>
<gene>
    <name evidence="1" type="ORF">OPT61_g4695</name>
</gene>
<dbReference type="EMBL" id="JAPHNI010000275">
    <property type="protein sequence ID" value="KAJ8113108.1"/>
    <property type="molecule type" value="Genomic_DNA"/>
</dbReference>
<reference evidence="1" key="1">
    <citation type="submission" date="2022-11" db="EMBL/GenBank/DDBJ databases">
        <title>Genome Sequence of Boeremia exigua.</title>
        <authorList>
            <person name="Buettner E."/>
        </authorList>
    </citation>
    <scope>NUCLEOTIDE SEQUENCE</scope>
    <source>
        <strain evidence="1">CU02</strain>
    </source>
</reference>
<protein>
    <submittedName>
        <fullName evidence="1">Uncharacterized protein</fullName>
    </submittedName>
</protein>